<dbReference type="SUPFAM" id="SSF48498">
    <property type="entry name" value="Tetracyclin repressor-like, C-terminal domain"/>
    <property type="match status" value="1"/>
</dbReference>
<evidence type="ECO:0000256" key="1">
    <source>
        <dbReference type="ARBA" id="ARBA00023125"/>
    </source>
</evidence>
<dbReference type="InterPro" id="IPR023772">
    <property type="entry name" value="DNA-bd_HTH_TetR-type_CS"/>
</dbReference>
<name>K4LGS7_THEPS</name>
<reference evidence="4 5" key="1">
    <citation type="journal article" date="2012" name="BMC Genomics">
        <title>Genome-guided analysis of physiological and morphological traits of the fermentative acetate oxidizer Thermacetogenium phaeum.</title>
        <authorList>
            <person name="Oehler D."/>
            <person name="Poehlein A."/>
            <person name="Leimbach A."/>
            <person name="Muller N."/>
            <person name="Daniel R."/>
            <person name="Gottschalk G."/>
            <person name="Schink B."/>
        </authorList>
    </citation>
    <scope>NUCLEOTIDE SEQUENCE [LARGE SCALE GENOMIC DNA]</scope>
    <source>
        <strain evidence="5">ATCC BAA-254 / DSM 26808 / PB</strain>
    </source>
</reference>
<dbReference type="Gene3D" id="1.10.10.60">
    <property type="entry name" value="Homeodomain-like"/>
    <property type="match status" value="1"/>
</dbReference>
<dbReference type="Pfam" id="PF00440">
    <property type="entry name" value="TetR_N"/>
    <property type="match status" value="1"/>
</dbReference>
<dbReference type="InterPro" id="IPR036271">
    <property type="entry name" value="Tet_transcr_reg_TetR-rel_C_sf"/>
</dbReference>
<dbReference type="InterPro" id="IPR050109">
    <property type="entry name" value="HTH-type_TetR-like_transc_reg"/>
</dbReference>
<keyword evidence="5" id="KW-1185">Reference proteome</keyword>
<dbReference type="HOGENOM" id="CLU_069356_27_3_9"/>
<organism evidence="4 5">
    <name type="scientific">Thermacetogenium phaeum (strain ATCC BAA-254 / DSM 26808 / PB)</name>
    <dbReference type="NCBI Taxonomy" id="1089553"/>
    <lineage>
        <taxon>Bacteria</taxon>
        <taxon>Bacillati</taxon>
        <taxon>Bacillota</taxon>
        <taxon>Clostridia</taxon>
        <taxon>Thermoanaerobacterales</taxon>
        <taxon>Thermoanaerobacteraceae</taxon>
        <taxon>Thermacetogenium</taxon>
    </lineage>
</organism>
<dbReference type="AlphaFoldDB" id="K4LGS7"/>
<dbReference type="SUPFAM" id="SSF46689">
    <property type="entry name" value="Homeodomain-like"/>
    <property type="match status" value="1"/>
</dbReference>
<evidence type="ECO:0000313" key="4">
    <source>
        <dbReference type="EMBL" id="AFV12078.1"/>
    </source>
</evidence>
<evidence type="ECO:0000313" key="5">
    <source>
        <dbReference type="Proteomes" id="UP000000467"/>
    </source>
</evidence>
<dbReference type="EMBL" id="CP003732">
    <property type="protein sequence ID" value="AFV12078.1"/>
    <property type="molecule type" value="Genomic_DNA"/>
</dbReference>
<dbReference type="PANTHER" id="PTHR30055:SF222">
    <property type="entry name" value="REGULATORY PROTEIN"/>
    <property type="match status" value="1"/>
</dbReference>
<evidence type="ECO:0000259" key="3">
    <source>
        <dbReference type="PROSITE" id="PS50977"/>
    </source>
</evidence>
<dbReference type="PRINTS" id="PR00455">
    <property type="entry name" value="HTHTETR"/>
</dbReference>
<dbReference type="PROSITE" id="PS50977">
    <property type="entry name" value="HTH_TETR_2"/>
    <property type="match status" value="1"/>
</dbReference>
<dbReference type="PROSITE" id="PS01081">
    <property type="entry name" value="HTH_TETR_1"/>
    <property type="match status" value="1"/>
</dbReference>
<dbReference type="Proteomes" id="UP000000467">
    <property type="component" value="Chromosome"/>
</dbReference>
<dbReference type="STRING" id="1089553.Tph_c18810"/>
<dbReference type="PANTHER" id="PTHR30055">
    <property type="entry name" value="HTH-TYPE TRANSCRIPTIONAL REGULATOR RUTR"/>
    <property type="match status" value="1"/>
</dbReference>
<accession>K4LGS7</accession>
<dbReference type="GO" id="GO:0006355">
    <property type="term" value="P:regulation of DNA-templated transcription"/>
    <property type="evidence" value="ECO:0007669"/>
    <property type="project" value="UniProtKB-ARBA"/>
</dbReference>
<dbReference type="RefSeq" id="WP_015050955.1">
    <property type="nucleotide sequence ID" value="NC_018870.1"/>
</dbReference>
<keyword evidence="1 2" id="KW-0238">DNA-binding</keyword>
<evidence type="ECO:0000256" key="2">
    <source>
        <dbReference type="PROSITE-ProRule" id="PRU00335"/>
    </source>
</evidence>
<dbReference type="eggNOG" id="COG1309">
    <property type="taxonomic scope" value="Bacteria"/>
</dbReference>
<dbReference type="GO" id="GO:0003677">
    <property type="term" value="F:DNA binding"/>
    <property type="evidence" value="ECO:0007669"/>
    <property type="project" value="UniProtKB-UniRule"/>
</dbReference>
<feature type="domain" description="HTH tetR-type" evidence="3">
    <location>
        <begin position="6"/>
        <end position="66"/>
    </location>
</feature>
<dbReference type="KEGG" id="tpz:Tph_c18810"/>
<protein>
    <submittedName>
        <fullName evidence="4">Transcriptional regulator, TetR family</fullName>
    </submittedName>
</protein>
<sequence>MSSGLNCTQKKIIEAAIKVFSEKGFEGATTSEIAQKAGVAEGTVFRHFGTKKGILQGILLQAVNNFQKPEIALSLAGIIERKGCESDPQLLIRLIKDQLSSIQQYLPMLKLLFYEAQFHSEVREAMYQKIARPVIDLLREPIKQKQVAGDFRRLDADLMALSLLAALWGYLVWKEMAEDRENADGERELAQFLDIWLKGVEANSCRC</sequence>
<proteinExistence type="predicted"/>
<dbReference type="Gene3D" id="1.10.357.10">
    <property type="entry name" value="Tetracycline Repressor, domain 2"/>
    <property type="match status" value="1"/>
</dbReference>
<dbReference type="OrthoDB" id="9780824at2"/>
<dbReference type="InterPro" id="IPR001647">
    <property type="entry name" value="HTH_TetR"/>
</dbReference>
<dbReference type="InterPro" id="IPR009057">
    <property type="entry name" value="Homeodomain-like_sf"/>
</dbReference>
<feature type="DNA-binding region" description="H-T-H motif" evidence="2">
    <location>
        <begin position="29"/>
        <end position="48"/>
    </location>
</feature>
<gene>
    <name evidence="4" type="ordered locus">Tph_c18810</name>
</gene>